<keyword evidence="3" id="KW-1185">Reference proteome</keyword>
<name>A0A9P1J0V4_9PELO</name>
<dbReference type="Proteomes" id="UP001152747">
    <property type="component" value="Unassembled WGS sequence"/>
</dbReference>
<keyword evidence="1" id="KW-1133">Transmembrane helix</keyword>
<evidence type="ECO:0000256" key="1">
    <source>
        <dbReference type="SAM" id="Phobius"/>
    </source>
</evidence>
<feature type="transmembrane region" description="Helical" evidence="1">
    <location>
        <begin position="121"/>
        <end position="141"/>
    </location>
</feature>
<sequence>MLIRLKNPNKAMKRKKHKKVNQDRTFVNTGELLKESSYIIFFFEIMKSICINVFCTYEQRRLLCFPDVDVGFSFLFIVYFEHVTVNIIFVCLRSFHFLIIVWNIFISIVHGDMNIVNAKVIIWYCIYFTLISTWFLGSIYYKKKQAKPAECHNRDA</sequence>
<keyword evidence="1" id="KW-0472">Membrane</keyword>
<organism evidence="2 3">
    <name type="scientific">Caenorhabditis angaria</name>
    <dbReference type="NCBI Taxonomy" id="860376"/>
    <lineage>
        <taxon>Eukaryota</taxon>
        <taxon>Metazoa</taxon>
        <taxon>Ecdysozoa</taxon>
        <taxon>Nematoda</taxon>
        <taxon>Chromadorea</taxon>
        <taxon>Rhabditida</taxon>
        <taxon>Rhabditina</taxon>
        <taxon>Rhabditomorpha</taxon>
        <taxon>Rhabditoidea</taxon>
        <taxon>Rhabditidae</taxon>
        <taxon>Peloderinae</taxon>
        <taxon>Caenorhabditis</taxon>
    </lineage>
</organism>
<proteinExistence type="predicted"/>
<keyword evidence="1" id="KW-0812">Transmembrane</keyword>
<dbReference type="EMBL" id="CANHGI010000006">
    <property type="protein sequence ID" value="CAI5454531.1"/>
    <property type="molecule type" value="Genomic_DNA"/>
</dbReference>
<feature type="transmembrane region" description="Helical" evidence="1">
    <location>
        <begin position="86"/>
        <end position="109"/>
    </location>
</feature>
<comment type="caution">
    <text evidence="2">The sequence shown here is derived from an EMBL/GenBank/DDBJ whole genome shotgun (WGS) entry which is preliminary data.</text>
</comment>
<dbReference type="AlphaFoldDB" id="A0A9P1J0V4"/>
<gene>
    <name evidence="2" type="ORF">CAMP_LOCUS17168</name>
</gene>
<accession>A0A9P1J0V4</accession>
<protein>
    <submittedName>
        <fullName evidence="2">Uncharacterized protein</fullName>
    </submittedName>
</protein>
<reference evidence="2" key="1">
    <citation type="submission" date="2022-11" db="EMBL/GenBank/DDBJ databases">
        <authorList>
            <person name="Kikuchi T."/>
        </authorList>
    </citation>
    <scope>NUCLEOTIDE SEQUENCE</scope>
    <source>
        <strain evidence="2">PS1010</strain>
    </source>
</reference>
<evidence type="ECO:0000313" key="3">
    <source>
        <dbReference type="Proteomes" id="UP001152747"/>
    </source>
</evidence>
<evidence type="ECO:0000313" key="2">
    <source>
        <dbReference type="EMBL" id="CAI5454531.1"/>
    </source>
</evidence>